<organism evidence="1 2">
    <name type="scientific">Plakobranchus ocellatus</name>
    <dbReference type="NCBI Taxonomy" id="259542"/>
    <lineage>
        <taxon>Eukaryota</taxon>
        <taxon>Metazoa</taxon>
        <taxon>Spiralia</taxon>
        <taxon>Lophotrochozoa</taxon>
        <taxon>Mollusca</taxon>
        <taxon>Gastropoda</taxon>
        <taxon>Heterobranchia</taxon>
        <taxon>Euthyneura</taxon>
        <taxon>Panpulmonata</taxon>
        <taxon>Sacoglossa</taxon>
        <taxon>Placobranchoidea</taxon>
        <taxon>Plakobranchidae</taxon>
        <taxon>Plakobranchus</taxon>
    </lineage>
</organism>
<protein>
    <submittedName>
        <fullName evidence="1">Uncharacterized protein</fullName>
    </submittedName>
</protein>
<gene>
    <name evidence="1" type="ORF">PoB_004994800</name>
</gene>
<evidence type="ECO:0000313" key="1">
    <source>
        <dbReference type="EMBL" id="GFO23443.1"/>
    </source>
</evidence>
<reference evidence="1 2" key="1">
    <citation type="journal article" date="2021" name="Elife">
        <title>Chloroplast acquisition without the gene transfer in kleptoplastic sea slugs, Plakobranchus ocellatus.</title>
        <authorList>
            <person name="Maeda T."/>
            <person name="Takahashi S."/>
            <person name="Yoshida T."/>
            <person name="Shimamura S."/>
            <person name="Takaki Y."/>
            <person name="Nagai Y."/>
            <person name="Toyoda A."/>
            <person name="Suzuki Y."/>
            <person name="Arimoto A."/>
            <person name="Ishii H."/>
            <person name="Satoh N."/>
            <person name="Nishiyama T."/>
            <person name="Hasebe M."/>
            <person name="Maruyama T."/>
            <person name="Minagawa J."/>
            <person name="Obokata J."/>
            <person name="Shigenobu S."/>
        </authorList>
    </citation>
    <scope>NUCLEOTIDE SEQUENCE [LARGE SCALE GENOMIC DNA]</scope>
</reference>
<dbReference type="EMBL" id="BLXT01005511">
    <property type="protein sequence ID" value="GFO23443.1"/>
    <property type="molecule type" value="Genomic_DNA"/>
</dbReference>
<dbReference type="AlphaFoldDB" id="A0AAV4BXC0"/>
<comment type="caution">
    <text evidence="1">The sequence shown here is derived from an EMBL/GenBank/DDBJ whole genome shotgun (WGS) entry which is preliminary data.</text>
</comment>
<keyword evidence="2" id="KW-1185">Reference proteome</keyword>
<proteinExistence type="predicted"/>
<sequence length="118" mass="14443">MWQWWTSERTGRVRQWWTSERTGRVRQWWTSERTGRVRLWWTSERIIWNRDGFCWLVWVGIFYEDLRLNVNAPYDTGTCSFFFVSEKCAYSEEKDIDRYKSETLAIGRDGDTSHVNRT</sequence>
<accession>A0AAV4BXC0</accession>
<dbReference type="Proteomes" id="UP000735302">
    <property type="component" value="Unassembled WGS sequence"/>
</dbReference>
<evidence type="ECO:0000313" key="2">
    <source>
        <dbReference type="Proteomes" id="UP000735302"/>
    </source>
</evidence>
<name>A0AAV4BXC0_9GAST</name>